<name>A0A6P6XX51_DERPT</name>
<dbReference type="GO" id="GO:0006869">
    <property type="term" value="P:lipid transport"/>
    <property type="evidence" value="ECO:0007669"/>
    <property type="project" value="UniProtKB-KW"/>
</dbReference>
<protein>
    <submittedName>
        <fullName evidence="10">Vacuolar protein sorting-associated protein 13-like isoform X1</fullName>
    </submittedName>
</protein>
<dbReference type="PANTHER" id="PTHR16166">
    <property type="entry name" value="VACUOLAR PROTEIN SORTING-ASSOCIATED PROTEIN VPS13"/>
    <property type="match status" value="1"/>
</dbReference>
<dbReference type="KEGG" id="dpte:113790977"/>
<dbReference type="GO" id="GO:0045053">
    <property type="term" value="P:protein retention in Golgi apparatus"/>
    <property type="evidence" value="ECO:0007669"/>
    <property type="project" value="TreeGrafter"/>
</dbReference>
<evidence type="ECO:0000256" key="2">
    <source>
        <dbReference type="ARBA" id="ARBA00022448"/>
    </source>
</evidence>
<evidence type="ECO:0000313" key="10">
    <source>
        <dbReference type="RefSeq" id="XP_027196489.1"/>
    </source>
</evidence>
<dbReference type="GO" id="GO:0006623">
    <property type="term" value="P:protein targeting to vacuole"/>
    <property type="evidence" value="ECO:0007669"/>
    <property type="project" value="TreeGrafter"/>
</dbReference>
<feature type="coiled-coil region" evidence="4">
    <location>
        <begin position="377"/>
        <end position="411"/>
    </location>
</feature>
<dbReference type="FunCoup" id="A0A6P6XX51">
    <property type="interactions" value="1011"/>
</dbReference>
<feature type="coiled-coil region" evidence="4">
    <location>
        <begin position="1210"/>
        <end position="1237"/>
    </location>
</feature>
<dbReference type="InterPro" id="IPR026847">
    <property type="entry name" value="VPS13"/>
</dbReference>
<gene>
    <name evidence="10" type="primary">LOC113790977</name>
</gene>
<evidence type="ECO:0000259" key="8">
    <source>
        <dbReference type="Pfam" id="PF25037"/>
    </source>
</evidence>
<evidence type="ECO:0000256" key="3">
    <source>
        <dbReference type="ARBA" id="ARBA00023055"/>
    </source>
</evidence>
<dbReference type="OMA" id="ITIVMAR"/>
<keyword evidence="4" id="KW-0175">Coiled coil</keyword>
<dbReference type="InterPro" id="IPR056748">
    <property type="entry name" value="VPS13-like_C"/>
</dbReference>
<dbReference type="Pfam" id="PF25036">
    <property type="entry name" value="VPS13_VAB"/>
    <property type="match status" value="1"/>
</dbReference>
<proteinExistence type="inferred from homology"/>
<dbReference type="InParanoid" id="A0A6P6XX51"/>
<dbReference type="RefSeq" id="XP_027196489.1">
    <property type="nucleotide sequence ID" value="XM_027340688.1"/>
</dbReference>
<evidence type="ECO:0000313" key="9">
    <source>
        <dbReference type="Proteomes" id="UP000515146"/>
    </source>
</evidence>
<organism evidence="9 10">
    <name type="scientific">Dermatophagoides pteronyssinus</name>
    <name type="common">European house dust mite</name>
    <dbReference type="NCBI Taxonomy" id="6956"/>
    <lineage>
        <taxon>Eukaryota</taxon>
        <taxon>Metazoa</taxon>
        <taxon>Ecdysozoa</taxon>
        <taxon>Arthropoda</taxon>
        <taxon>Chelicerata</taxon>
        <taxon>Arachnida</taxon>
        <taxon>Acari</taxon>
        <taxon>Acariformes</taxon>
        <taxon>Sarcoptiformes</taxon>
        <taxon>Astigmata</taxon>
        <taxon>Psoroptidia</taxon>
        <taxon>Analgoidea</taxon>
        <taxon>Pyroglyphidae</taxon>
        <taxon>Dermatophagoidinae</taxon>
        <taxon>Dermatophagoides</taxon>
    </lineage>
</organism>
<keyword evidence="3" id="KW-0445">Lipid transport</keyword>
<keyword evidence="2" id="KW-0813">Transport</keyword>
<dbReference type="Pfam" id="PF12624">
    <property type="entry name" value="VPS13_N"/>
    <property type="match status" value="1"/>
</dbReference>
<evidence type="ECO:0000256" key="1">
    <source>
        <dbReference type="ARBA" id="ARBA00006545"/>
    </source>
</evidence>
<dbReference type="Proteomes" id="UP000515146">
    <property type="component" value="Unplaced"/>
</dbReference>
<comment type="similarity">
    <text evidence="1">Belongs to the VPS13 family.</text>
</comment>
<dbReference type="InterPro" id="IPR026854">
    <property type="entry name" value="VPS13_N"/>
</dbReference>
<dbReference type="OrthoDB" id="428159at2759"/>
<feature type="region of interest" description="Disordered" evidence="5">
    <location>
        <begin position="1386"/>
        <end position="1408"/>
    </location>
</feature>
<evidence type="ECO:0000256" key="4">
    <source>
        <dbReference type="SAM" id="Coils"/>
    </source>
</evidence>
<evidence type="ECO:0000259" key="7">
    <source>
        <dbReference type="Pfam" id="PF25036"/>
    </source>
</evidence>
<feature type="domain" description="Intermembrane lipid transfer protein VPS13-like C-terminal" evidence="8">
    <location>
        <begin position="2556"/>
        <end position="2648"/>
    </location>
</feature>
<feature type="domain" description="Vacuolar protein sorting-associated protein 13 VPS13 adaptor binding" evidence="7">
    <location>
        <begin position="1480"/>
        <end position="1983"/>
    </location>
</feature>
<feature type="domain" description="Chorein N-terminal" evidence="6">
    <location>
        <begin position="2"/>
        <end position="1416"/>
    </location>
</feature>
<accession>A0A6P6XX51</accession>
<evidence type="ECO:0000256" key="5">
    <source>
        <dbReference type="SAM" id="MobiDB-lite"/>
    </source>
</evidence>
<sequence>MVLSNIVTSLMNKFLSPFVEDFNADQLSIFGWSGQFTLKNVNIKPNAFDLVRLPFRVTHGFIGQIEAQVPWMNIYTEPIVIRISDIYAVVVPNTEVIYNEKDEKDYEWQLKKSHLDNIEQIKQKLEQESDGQSKVQDDGFFMKLIAAAIKNIQIFISNIHVCYEDSTSGPRPFQIGLAFSRLIFETETNNNNNNTDVKNDPTNDNIINKIIKLEGSAMYLNHGQFERYHGNDRQTVLAQLKSYFDVEQSKSKSSSVNYVLCPNNFVTYAQIDRKPEASNYRYSIFDLDMHLSDFQIKFDNHQVHCLLLLLDAIDRMNVASLYRKWRPIKSIHDDPQSWWRFLYSAITETGIRRRKQEFSWDHIEAACRRRRTYTDLYKRKLLEQQNLDKDLEELERELNLVVIVMARAEAELATKKILTQMEKEKSKKGWFRNWWSSPSDKNENEESVIEDLKKEFTQGEEKQKLYKAIGYEENALAILYPPDYVAHRMQFRINHFNLTLRSEFTNIANVELENFSFGFKNRPSTGNMVVENRMDLVRITGTNNVALMKSTVEKQFLTLIFEMNPLDKQSDFNILMEMKSLHFLYDIQTFNHLYRLFTPPENICLDEIKTAAQNRFEDFRLVTSSQLQNAIDKHKQLKLQIKVEPSFVIIPKKAEFDRANVMLIVSLGEFTLQSKLVPKSNANRITSMTNVDEMKKMIYETYTCHVKNVQIVLSSRDHWQEDLHSLDSERHLLCPFEIIINIHRSIVPNDRHFPKINLEGQLPSIDLKASDSQVSQLLILLSTLPYGPTIGSIDNSTTTTDSIHHSTATKSTITLAKSIKVSDEVIDAMNYAARAISEIQRKKDEQIKSDEDDVDAKGTIVVHREIIFSFKLNNINLTMYRNDRRDISKLTRFQLLKLNVYGETLSDQTLWMDCTVNDLRIDDIRPQRKPSGIVTMLSKSRVNIVDKQQQENNEIIEEDGEKSMLKVYLAQKINERIVILTMSGFSLILAVDYILALLEISTKAFSMDDIVGPNPTATNVIKTLSTETTAAKNLLSLTTTATPVTKKSSDKSKMMIECSLNKMEIFMLESIDNSNCEAGVFNCSTKVNAKIEDDVIVMSAYISQINMALTNYLNYIHSGNLDVYIMAPTDLTIKGSIKGETQMLDFTFDDIYINISPNMLHTILNILAALGESPAPLTDQTKDKNDRIDIDDCILEPKKIDKNLWYLTYAPQAKEALSLLQESIQQYEQQKSNLLFNMGKIHILIKSGGIESHPLIRIELSLFAKLIENKNFNFECSLWSDYYNYSILSWEPLIEPVDERIFTFRGNVSLSGEMKKIQIVAQENLELLLTKSSINVLHHINDAFQRAINTSRQQSQIAELNRVVVKNYLGLNINLLLNQSNISPLSNNNDNNRRQQQQQSIRNATTNDQMKMVIESGKEYRFQCKDPNDILLHINILISDSLLVERSIVCRKNMIRCYFTSIKSYPVDECWKFLVQIIDNGGMKEIIFRSNTQIMNNFDNSFELYNMINKSSGGKNDDDNALNHIGHIDPHSTFNLPLPLIYGNNTLYVKPTDDYELCRPPFLWRETCEREHNNHCKSSLPKEKPYLLIKCANKKTDKQFVIKLRGEKTLVPYEDTNRMENNESYLYTIKMIPLARLKNLLPFSIRFLYSPLNELRTLEPGEEFNLPFIDFGSSVIKFQLLNYLNADWMAMLRIPMTGFEISTTYCIFECNDKEKSKMTLPVEFRVENSVIVLSLYSTFWLMNRTNELISLKVDNQNQYRFDQNQTNKPFLFAYDPDRTTKKSKISLAIAESEYSVYFPVDVAPYKVTLTPKVPKQKYSYLVTIRVEASRIPLTKIINIEPFYSVINLTKQNIFYSENNEDWFHIESNRVMPLYPKKVSNQSICFRLPNGKHDSKHISLRESSQTLLSIEKKFVFVEVDVTELEAKIRLSDYFDGAAPVLIVNTLTYPVYYGQNQVTDWNNGRRMLTIESYHMVYFCWLDPYKQRKLEYKISIDDDELIEVNIDFDTIVNFEEGYSYVSFLDGKQRVLLFTHDSFLPRNLLMTHELVKPDMSFELILKGFGLNIVDNERRLDIMYLSIKSTNNWEYRNDEHKPFKSVSIKENEILEHMFQHYLLKQSNSHATVIKSDYSNYEADFARMTMLKPRICYLRRNANRGLWLTFSSSEHVKNIHLRINDIQIDNQLSDHVFDVVFCPVDIPKSISDKFEIEHKHFIEFAAIICPGSINRYKHIQLLIQEFLLQIDLGWIYKIMNVFEIEMAKEETNKDLLKQDMDYIELYNSPSELQKYVMNKSYYDFIMFGPLKLHLSINLGEVSDGRSFFLLELFIRLMGSVGEISDTLFRFDYFERKGLFLGQEELMKQVTDHYKNQALTQFYKLILGLDIIGNPMKLALGFKKGIGDFFYEPAVGIFHGPDEFAEGLKTGVKSLASNVIGGTAGALSRIGSSLGTGVATLTIDDKFQKDRRERINRKTTFTESGKNLFKGIFSGITGVITKPIEGAKEQGFGGFFKGVGKGVVGVVVQPTTCVIDFASGSLQAFNNAIDPKNIARPKRMARNFCREEIRPYSHQEATGFWLLKAVAGDKYKIDQYVYHCYISEHLIILLTDKHCFCLKQSFISNEWEIDWFEIWSNIDDIYLDRNNRIHMKLKAMNKKNFTLNPMESSSSSLSSLSLSSSTTSSSATTAATKSPKERIIVFTANNKNQQQQLQHQQQKLHQRIMQILSEKMVQLLAA</sequence>
<reference evidence="10" key="1">
    <citation type="submission" date="2025-08" db="UniProtKB">
        <authorList>
            <consortium name="RefSeq"/>
        </authorList>
    </citation>
    <scope>IDENTIFICATION</scope>
    <source>
        <strain evidence="10">Airmid</strain>
    </source>
</reference>
<dbReference type="Pfam" id="PF25037">
    <property type="entry name" value="VPS13_C"/>
    <property type="match status" value="1"/>
</dbReference>
<dbReference type="InterPro" id="IPR009543">
    <property type="entry name" value="VPS13_VAB"/>
</dbReference>
<dbReference type="PANTHER" id="PTHR16166:SF93">
    <property type="entry name" value="INTERMEMBRANE LIPID TRANSFER PROTEIN VPS13"/>
    <property type="match status" value="1"/>
</dbReference>
<keyword evidence="9" id="KW-1185">Reference proteome</keyword>
<feature type="compositionally biased region" description="Low complexity" evidence="5">
    <location>
        <begin position="1386"/>
        <end position="1399"/>
    </location>
</feature>
<evidence type="ECO:0000259" key="6">
    <source>
        <dbReference type="Pfam" id="PF12624"/>
    </source>
</evidence>